<comment type="caution">
    <text evidence="1">The sequence shown here is derived from an EMBL/GenBank/DDBJ whole genome shotgun (WGS) entry which is preliminary data.</text>
</comment>
<evidence type="ECO:0000313" key="1">
    <source>
        <dbReference type="EMBL" id="KAJ8623780.1"/>
    </source>
</evidence>
<organism evidence="1 2">
    <name type="scientific">Persea americana</name>
    <name type="common">Avocado</name>
    <dbReference type="NCBI Taxonomy" id="3435"/>
    <lineage>
        <taxon>Eukaryota</taxon>
        <taxon>Viridiplantae</taxon>
        <taxon>Streptophyta</taxon>
        <taxon>Embryophyta</taxon>
        <taxon>Tracheophyta</taxon>
        <taxon>Spermatophyta</taxon>
        <taxon>Magnoliopsida</taxon>
        <taxon>Magnoliidae</taxon>
        <taxon>Laurales</taxon>
        <taxon>Lauraceae</taxon>
        <taxon>Persea</taxon>
    </lineage>
</organism>
<dbReference type="EMBL" id="CM056819">
    <property type="protein sequence ID" value="KAJ8623780.1"/>
    <property type="molecule type" value="Genomic_DNA"/>
</dbReference>
<proteinExistence type="predicted"/>
<sequence>MEGRGGEPGSITPLPEIVRSTHSIRNQSVEMKNGEIYDGHLVNCGTWMNIHLREVICTSKDGQVLASAHDEIGSQLVLAVEGEEVERRLVAGLLKALSLAKRMVVKAWAVAGAGVDLGVKVVAVEVEATDVADASLRSRVMGTTACLAVTANMNKS</sequence>
<reference evidence="1 2" key="1">
    <citation type="journal article" date="2022" name="Hortic Res">
        <title>A haplotype resolved chromosomal level avocado genome allows analysis of novel avocado genes.</title>
        <authorList>
            <person name="Nath O."/>
            <person name="Fletcher S.J."/>
            <person name="Hayward A."/>
            <person name="Shaw L.M."/>
            <person name="Masouleh A.K."/>
            <person name="Furtado A."/>
            <person name="Henry R.J."/>
            <person name="Mitter N."/>
        </authorList>
    </citation>
    <scope>NUCLEOTIDE SEQUENCE [LARGE SCALE GENOMIC DNA]</scope>
    <source>
        <strain evidence="2">cv. Hass</strain>
    </source>
</reference>
<gene>
    <name evidence="1" type="ORF">MRB53_032310</name>
</gene>
<dbReference type="Proteomes" id="UP001234297">
    <property type="component" value="Chromosome 11"/>
</dbReference>
<name>A0ACC2KRZ5_PERAE</name>
<protein>
    <submittedName>
        <fullName evidence="1">Uncharacterized protein</fullName>
    </submittedName>
</protein>
<keyword evidence="2" id="KW-1185">Reference proteome</keyword>
<accession>A0ACC2KRZ5</accession>
<evidence type="ECO:0000313" key="2">
    <source>
        <dbReference type="Proteomes" id="UP001234297"/>
    </source>
</evidence>